<keyword evidence="2" id="KW-1185">Reference proteome</keyword>
<name>A0ABS8UVJ3_DATST</name>
<dbReference type="EMBL" id="JACEIK010002609">
    <property type="protein sequence ID" value="MCD9638056.1"/>
    <property type="molecule type" value="Genomic_DNA"/>
</dbReference>
<dbReference type="InterPro" id="IPR015333">
    <property type="entry name" value="Pollen_allergen_ole-e-6"/>
</dbReference>
<proteinExistence type="predicted"/>
<protein>
    <submittedName>
        <fullName evidence="1">Uncharacterized protein</fullName>
    </submittedName>
</protein>
<comment type="caution">
    <text evidence="1">The sequence shown here is derived from an EMBL/GenBank/DDBJ whole genome shotgun (WGS) entry which is preliminary data.</text>
</comment>
<accession>A0ABS8UVJ3</accession>
<dbReference type="Proteomes" id="UP000823775">
    <property type="component" value="Unassembled WGS sequence"/>
</dbReference>
<dbReference type="SUPFAM" id="SSF111388">
    <property type="entry name" value="Pollen allergen ole e 6"/>
    <property type="match status" value="1"/>
</dbReference>
<dbReference type="InterPro" id="IPR036466">
    <property type="entry name" value="Pollen_allergen_ole-e-6_sf"/>
</dbReference>
<evidence type="ECO:0000313" key="2">
    <source>
        <dbReference type="Proteomes" id="UP000823775"/>
    </source>
</evidence>
<sequence length="71" mass="7685">MSMVVLSAVQVSMAEYFEGCSEDCHKECTSSGHSSSYCTMKCETDCGIKELKAKLVSLNPFTGPKNAENNP</sequence>
<dbReference type="Gene3D" id="1.10.287.720">
    <property type="entry name" value="Pollen allergen ole e 6"/>
    <property type="match status" value="1"/>
</dbReference>
<organism evidence="1 2">
    <name type="scientific">Datura stramonium</name>
    <name type="common">Jimsonweed</name>
    <name type="synonym">Common thornapple</name>
    <dbReference type="NCBI Taxonomy" id="4076"/>
    <lineage>
        <taxon>Eukaryota</taxon>
        <taxon>Viridiplantae</taxon>
        <taxon>Streptophyta</taxon>
        <taxon>Embryophyta</taxon>
        <taxon>Tracheophyta</taxon>
        <taxon>Spermatophyta</taxon>
        <taxon>Magnoliopsida</taxon>
        <taxon>eudicotyledons</taxon>
        <taxon>Gunneridae</taxon>
        <taxon>Pentapetalae</taxon>
        <taxon>asterids</taxon>
        <taxon>lamiids</taxon>
        <taxon>Solanales</taxon>
        <taxon>Solanaceae</taxon>
        <taxon>Solanoideae</taxon>
        <taxon>Datureae</taxon>
        <taxon>Datura</taxon>
    </lineage>
</organism>
<dbReference type="Pfam" id="PF09253">
    <property type="entry name" value="Ole_e_6"/>
    <property type="match status" value="1"/>
</dbReference>
<gene>
    <name evidence="1" type="ORF">HAX54_021730</name>
</gene>
<reference evidence="1 2" key="1">
    <citation type="journal article" date="2021" name="BMC Genomics">
        <title>Datura genome reveals duplications of psychoactive alkaloid biosynthetic genes and high mutation rate following tissue culture.</title>
        <authorList>
            <person name="Rajewski A."/>
            <person name="Carter-House D."/>
            <person name="Stajich J."/>
            <person name="Litt A."/>
        </authorList>
    </citation>
    <scope>NUCLEOTIDE SEQUENCE [LARGE SCALE GENOMIC DNA]</scope>
    <source>
        <strain evidence="1">AR-01</strain>
    </source>
</reference>
<evidence type="ECO:0000313" key="1">
    <source>
        <dbReference type="EMBL" id="MCD9638056.1"/>
    </source>
</evidence>